<proteinExistence type="inferred from homology"/>
<feature type="transmembrane region" description="Helical" evidence="9">
    <location>
        <begin position="392"/>
        <end position="412"/>
    </location>
</feature>
<feature type="transmembrane region" description="Helical" evidence="9">
    <location>
        <begin position="359"/>
        <end position="380"/>
    </location>
</feature>
<dbReference type="EMBL" id="QLTW01000218">
    <property type="protein sequence ID" value="MBT9145901.1"/>
    <property type="molecule type" value="Genomic_DNA"/>
</dbReference>
<dbReference type="Proteomes" id="UP000811545">
    <property type="component" value="Unassembled WGS sequence"/>
</dbReference>
<dbReference type="InterPro" id="IPR006669">
    <property type="entry name" value="MgtE_transporter"/>
</dbReference>
<dbReference type="SUPFAM" id="SSF54631">
    <property type="entry name" value="CBS-domain pair"/>
    <property type="match status" value="1"/>
</dbReference>
<evidence type="ECO:0000256" key="9">
    <source>
        <dbReference type="RuleBase" id="RU362011"/>
    </source>
</evidence>
<evidence type="ECO:0000256" key="5">
    <source>
        <dbReference type="ARBA" id="ARBA00022842"/>
    </source>
</evidence>
<feature type="domain" description="CBS" evidence="10">
    <location>
        <begin position="137"/>
        <end position="199"/>
    </location>
</feature>
<sequence length="449" mass="50335">MDENLSLLEQIKELLEKKSFLTLKRTLQSLNPADIAEIIHELPQEERVVLFRLLRKDVAIEVFEFMEFEAQQAFLLTFPEAKVRELIEEMEPDDRTELLEELPAKVTKRLLLLLSPQEKEATAILLGYQENSAGRMMTPKFMDLKENVTVSQALNRIRKIGLKKETSYYCYVIDEQRTLKGVVSLRDMVTADPDECISNIMFKEVISVNTDDDQEEVASVMQKYNFIALPVVDREKRLVGIITVDDIVDVVQEEATEDIYKMGAVGVIEEGYFRSNVLSVATKRMMWLLILLGINTITSRIIIGYEHVISQVVILSAFIPLLIGSGGNIGTQSSTVVIRSLALKEIKTKDAFWVVSKEILTGLLIGLLMGSAAFIWSFILERNLMLSLTVGMSLLVISTIATTTGTILPFIFKSLGVDPALTSSPFITSVVDILGVIVYLSIAAYILLI</sequence>
<dbReference type="GO" id="GO:0005886">
    <property type="term" value="C:plasma membrane"/>
    <property type="evidence" value="ECO:0007669"/>
    <property type="project" value="UniProtKB-SubCell"/>
</dbReference>
<keyword evidence="4 9" id="KW-0812">Transmembrane</keyword>
<feature type="domain" description="CBS" evidence="10">
    <location>
        <begin position="201"/>
        <end position="257"/>
    </location>
</feature>
<evidence type="ECO:0000256" key="8">
    <source>
        <dbReference type="PROSITE-ProRule" id="PRU00703"/>
    </source>
</evidence>
<accession>A0A9E2F575</accession>
<dbReference type="GO" id="GO:0015095">
    <property type="term" value="F:magnesium ion transmembrane transporter activity"/>
    <property type="evidence" value="ECO:0007669"/>
    <property type="project" value="UniProtKB-UniRule"/>
</dbReference>
<reference evidence="11 12" key="1">
    <citation type="journal article" date="2021" name="bioRxiv">
        <title>Unique metabolic strategies in Hadean analogues reveal hints for primordial physiology.</title>
        <authorList>
            <person name="Nobu M.K."/>
            <person name="Nakai R."/>
            <person name="Tamazawa S."/>
            <person name="Mori H."/>
            <person name="Toyoda A."/>
            <person name="Ijiri A."/>
            <person name="Suzuki S."/>
            <person name="Kurokawa K."/>
            <person name="Kamagata Y."/>
            <person name="Tamaki H."/>
        </authorList>
    </citation>
    <scope>NUCLEOTIDE SEQUENCE [LARGE SCALE GENOMIC DNA]</scope>
    <source>
        <strain evidence="11">BS525</strain>
    </source>
</reference>
<dbReference type="Gene3D" id="1.25.60.10">
    <property type="entry name" value="MgtE N-terminal domain-like"/>
    <property type="match status" value="1"/>
</dbReference>
<dbReference type="SUPFAM" id="SSF161093">
    <property type="entry name" value="MgtE membrane domain-like"/>
    <property type="match status" value="1"/>
</dbReference>
<keyword evidence="5 9" id="KW-0460">Magnesium</keyword>
<comment type="caution">
    <text evidence="11">The sequence shown here is derived from an EMBL/GenBank/DDBJ whole genome shotgun (WGS) entry which is preliminary data.</text>
</comment>
<dbReference type="SMART" id="SM00116">
    <property type="entry name" value="CBS"/>
    <property type="match status" value="2"/>
</dbReference>
<keyword evidence="3 9" id="KW-0813">Transport</keyword>
<comment type="similarity">
    <text evidence="2 9">Belongs to the SLC41A transporter family.</text>
</comment>
<dbReference type="InterPro" id="IPR046342">
    <property type="entry name" value="CBS_dom_sf"/>
</dbReference>
<feature type="transmembrane region" description="Helical" evidence="9">
    <location>
        <begin position="312"/>
        <end position="331"/>
    </location>
</feature>
<keyword evidence="9" id="KW-1003">Cell membrane</keyword>
<evidence type="ECO:0000256" key="4">
    <source>
        <dbReference type="ARBA" id="ARBA00022692"/>
    </source>
</evidence>
<dbReference type="CDD" id="cd04606">
    <property type="entry name" value="CBS_pair_Mg_transporter"/>
    <property type="match status" value="1"/>
</dbReference>
<dbReference type="AlphaFoldDB" id="A0A9E2F575"/>
<dbReference type="PANTHER" id="PTHR43773">
    <property type="entry name" value="MAGNESIUM TRANSPORTER MGTE"/>
    <property type="match status" value="1"/>
</dbReference>
<dbReference type="PANTHER" id="PTHR43773:SF1">
    <property type="entry name" value="MAGNESIUM TRANSPORTER MGTE"/>
    <property type="match status" value="1"/>
</dbReference>
<dbReference type="InterPro" id="IPR038076">
    <property type="entry name" value="MgtE_N_sf"/>
</dbReference>
<comment type="subunit">
    <text evidence="9">Homodimer.</text>
</comment>
<protein>
    <recommendedName>
        <fullName evidence="9">Magnesium transporter MgtE</fullName>
    </recommendedName>
</protein>
<name>A0A9E2F575_PSYF1</name>
<dbReference type="Pfam" id="PF03448">
    <property type="entry name" value="MgtE_N"/>
    <property type="match status" value="1"/>
</dbReference>
<keyword evidence="6 9" id="KW-1133">Transmembrane helix</keyword>
<evidence type="ECO:0000313" key="12">
    <source>
        <dbReference type="Proteomes" id="UP000811545"/>
    </source>
</evidence>
<dbReference type="InterPro" id="IPR006667">
    <property type="entry name" value="SLC41_membr_dom"/>
</dbReference>
<dbReference type="Gene3D" id="1.10.357.20">
    <property type="entry name" value="SLC41 divalent cation transporters, integral membrane domain"/>
    <property type="match status" value="1"/>
</dbReference>
<keyword evidence="7 9" id="KW-0472">Membrane</keyword>
<dbReference type="InterPro" id="IPR000644">
    <property type="entry name" value="CBS_dom"/>
</dbReference>
<feature type="transmembrane region" description="Helical" evidence="9">
    <location>
        <begin position="285"/>
        <end position="305"/>
    </location>
</feature>
<dbReference type="SUPFAM" id="SSF158791">
    <property type="entry name" value="MgtE N-terminal domain-like"/>
    <property type="match status" value="1"/>
</dbReference>
<dbReference type="InterPro" id="IPR006668">
    <property type="entry name" value="Mg_transptr_MgtE_intracell_dom"/>
</dbReference>
<keyword evidence="9" id="KW-0479">Metal-binding</keyword>
<dbReference type="Pfam" id="PF01769">
    <property type="entry name" value="MgtE"/>
    <property type="match status" value="1"/>
</dbReference>
<organism evidence="11 12">
    <name type="scientific">Psychracetigena formicireducens</name>
    <dbReference type="NCBI Taxonomy" id="2986056"/>
    <lineage>
        <taxon>Bacteria</taxon>
        <taxon>Bacillati</taxon>
        <taxon>Candidatus Lithacetigenota</taxon>
        <taxon>Candidatus Psychracetigena</taxon>
    </lineage>
</organism>
<comment type="function">
    <text evidence="9">Acts as a magnesium transporter.</text>
</comment>
<evidence type="ECO:0000256" key="3">
    <source>
        <dbReference type="ARBA" id="ARBA00022448"/>
    </source>
</evidence>
<evidence type="ECO:0000313" key="11">
    <source>
        <dbReference type="EMBL" id="MBT9145901.1"/>
    </source>
</evidence>
<dbReference type="NCBIfam" id="TIGR00400">
    <property type="entry name" value="mgtE"/>
    <property type="match status" value="1"/>
</dbReference>
<dbReference type="InterPro" id="IPR036739">
    <property type="entry name" value="SLC41_membr_dom_sf"/>
</dbReference>
<keyword evidence="8" id="KW-0129">CBS domain</keyword>
<dbReference type="PROSITE" id="PS51371">
    <property type="entry name" value="CBS"/>
    <property type="match status" value="2"/>
</dbReference>
<feature type="transmembrane region" description="Helical" evidence="9">
    <location>
        <begin position="424"/>
        <end position="448"/>
    </location>
</feature>
<comment type="subcellular location">
    <subcellularLocation>
        <location evidence="9">Cell membrane</location>
        <topology evidence="9">Multi-pass membrane protein</topology>
    </subcellularLocation>
    <subcellularLocation>
        <location evidence="1">Membrane</location>
        <topology evidence="1">Multi-pass membrane protein</topology>
    </subcellularLocation>
</comment>
<evidence type="ECO:0000256" key="2">
    <source>
        <dbReference type="ARBA" id="ARBA00009749"/>
    </source>
</evidence>
<dbReference type="Pfam" id="PF00571">
    <property type="entry name" value="CBS"/>
    <property type="match status" value="2"/>
</dbReference>
<evidence type="ECO:0000256" key="1">
    <source>
        <dbReference type="ARBA" id="ARBA00004141"/>
    </source>
</evidence>
<dbReference type="Gene3D" id="3.10.580.10">
    <property type="entry name" value="CBS-domain"/>
    <property type="match status" value="1"/>
</dbReference>
<evidence type="ECO:0000259" key="10">
    <source>
        <dbReference type="PROSITE" id="PS51371"/>
    </source>
</evidence>
<evidence type="ECO:0000256" key="6">
    <source>
        <dbReference type="ARBA" id="ARBA00022989"/>
    </source>
</evidence>
<gene>
    <name evidence="11" type="ORF">DDT42_01778</name>
</gene>
<dbReference type="GO" id="GO:0046872">
    <property type="term" value="F:metal ion binding"/>
    <property type="evidence" value="ECO:0007669"/>
    <property type="project" value="UniProtKB-KW"/>
</dbReference>
<evidence type="ECO:0000256" key="7">
    <source>
        <dbReference type="ARBA" id="ARBA00023136"/>
    </source>
</evidence>
<dbReference type="SMART" id="SM00924">
    <property type="entry name" value="MgtE_N"/>
    <property type="match status" value="1"/>
</dbReference>